<dbReference type="InterPro" id="IPR012910">
    <property type="entry name" value="Plug_dom"/>
</dbReference>
<feature type="domain" description="TonB-dependent receptor plug" evidence="20">
    <location>
        <begin position="84"/>
        <end position="183"/>
    </location>
</feature>
<dbReference type="InterPro" id="IPR037066">
    <property type="entry name" value="Plug_dom_sf"/>
</dbReference>
<accession>A0AB35X0W7</accession>
<keyword evidence="4 14" id="KW-1134">Transmembrane beta strand</keyword>
<keyword evidence="3 14" id="KW-0813">Transport</keyword>
<dbReference type="Pfam" id="PF00593">
    <property type="entry name" value="TonB_dep_Rec_b-barrel"/>
    <property type="match status" value="1"/>
</dbReference>
<sequence length="731" mass="80283">MHPFWPRALAVAVSLASAAPFAVAQEAVTVASTDDKPAAQAGDGEPMILDSLSINSTGLGQTTEGTGSYTTGAMQTATKLPLTMRETPQAVTVITRQRMDDQAMTSVNDVVKATPGLFLSQSSGPGRQTYSSRGFDIDNIMYDGLPTSYSGWGVGVQPNLAMFDRVEIIRGATGLITGSGNPSAAINMVRKRPTADQQVTLTGATGSWDDNRGEIDASSPLNESGTLRGRVVGSYRDADTFRDKENSDHGVFYAVGEADLSEATTATLGFSRQHDRTNFFWGGLPIGTNGHHLDLPRSTYPGTDWEDKTQDINTVFGEVKHRFANDWELHLAASQATQKALFSGTYLSRYSGPLATTAWQARYDEVKTAYDVFASGPVEAFGRSHEVVIGTSSRQSDVTTHNYSPYVFSLPIGAPKPNFVRTNDDHEVTTQKGVYLTTRLSLADPLTLILGGRLDWYDYDNRPEVVDPQAGDGDYKVTRNVTRYGGLIYDINDTYSVYASYTDIFTPQTEKDLSRSVLKPIVGENYEIGIKGEYFEGALNASLAVFQVDQLNRAVQVDNPVGCPKLDCYQAAGKVRSQGFDLELQGALTEHWQVGAGYTYTRAHYIKDQDPSKENQAVLPEQPEHLFKVSTLYRFKGPLEKLRVGGNVYWQSRMYNDVDVTGGSYRVEQGSYAVTDLMAGYEVNKHLDLQLNANNVFDRVYYSAIGSDVTWGSTDTYGNPRNYMLTAKYKF</sequence>
<evidence type="ECO:0000256" key="8">
    <source>
        <dbReference type="ARBA" id="ARBA00023004"/>
    </source>
</evidence>
<evidence type="ECO:0000256" key="11">
    <source>
        <dbReference type="ARBA" id="ARBA00023136"/>
    </source>
</evidence>
<dbReference type="InterPro" id="IPR010917">
    <property type="entry name" value="TonB_rcpt_CS"/>
</dbReference>
<dbReference type="Gene3D" id="2.170.130.10">
    <property type="entry name" value="TonB-dependent receptor, plug domain"/>
    <property type="match status" value="1"/>
</dbReference>
<dbReference type="FunFam" id="2.170.130.10:FF:000010">
    <property type="entry name" value="Ferripyoverdine receptor"/>
    <property type="match status" value="1"/>
</dbReference>
<dbReference type="PROSITE" id="PS52016">
    <property type="entry name" value="TONB_DEPENDENT_REC_3"/>
    <property type="match status" value="1"/>
</dbReference>
<comment type="caution">
    <text evidence="21">The sequence shown here is derived from an EMBL/GenBank/DDBJ whole genome shotgun (WGS) entry which is preliminary data.</text>
</comment>
<dbReference type="PANTHER" id="PTHR32552">
    <property type="entry name" value="FERRICHROME IRON RECEPTOR-RELATED"/>
    <property type="match status" value="1"/>
</dbReference>
<dbReference type="EMBL" id="JAZDQP010000018">
    <property type="protein sequence ID" value="MEE1869187.1"/>
    <property type="molecule type" value="Genomic_DNA"/>
</dbReference>
<comment type="similarity">
    <text evidence="2 14 16">Belongs to the TonB-dependent receptor family.</text>
</comment>
<dbReference type="SUPFAM" id="SSF56935">
    <property type="entry name" value="Porins"/>
    <property type="match status" value="1"/>
</dbReference>
<keyword evidence="22" id="KW-1185">Reference proteome</keyword>
<dbReference type="InterPro" id="IPR039426">
    <property type="entry name" value="TonB-dep_rcpt-like"/>
</dbReference>
<dbReference type="AlphaFoldDB" id="A0AB35X0W7"/>
<evidence type="ECO:0000256" key="15">
    <source>
        <dbReference type="PROSITE-ProRule" id="PRU10144"/>
    </source>
</evidence>
<evidence type="ECO:0000256" key="17">
    <source>
        <dbReference type="SAM" id="MobiDB-lite"/>
    </source>
</evidence>
<dbReference type="GO" id="GO:0038023">
    <property type="term" value="F:signaling receptor activity"/>
    <property type="evidence" value="ECO:0007669"/>
    <property type="project" value="InterPro"/>
</dbReference>
<keyword evidence="7 18" id="KW-0732">Signal</keyword>
<evidence type="ECO:0000256" key="9">
    <source>
        <dbReference type="ARBA" id="ARBA00023065"/>
    </source>
</evidence>
<evidence type="ECO:0000259" key="19">
    <source>
        <dbReference type="Pfam" id="PF00593"/>
    </source>
</evidence>
<evidence type="ECO:0000256" key="7">
    <source>
        <dbReference type="ARBA" id="ARBA00022729"/>
    </source>
</evidence>
<comment type="subcellular location">
    <subcellularLocation>
        <location evidence="1 14">Cell outer membrane</location>
        <topology evidence="1 14">Multi-pass membrane protein</topology>
    </subcellularLocation>
</comment>
<dbReference type="NCBIfam" id="TIGR01783">
    <property type="entry name" value="TonB-siderophor"/>
    <property type="match status" value="1"/>
</dbReference>
<dbReference type="InterPro" id="IPR010105">
    <property type="entry name" value="TonB_sidphr_rcpt"/>
</dbReference>
<proteinExistence type="inferred from homology"/>
<keyword evidence="9" id="KW-0406">Ion transport</keyword>
<evidence type="ECO:0000256" key="3">
    <source>
        <dbReference type="ARBA" id="ARBA00022448"/>
    </source>
</evidence>
<dbReference type="InterPro" id="IPR036942">
    <property type="entry name" value="Beta-barrel_TonB_sf"/>
</dbReference>
<evidence type="ECO:0000256" key="4">
    <source>
        <dbReference type="ARBA" id="ARBA00022452"/>
    </source>
</evidence>
<dbReference type="Pfam" id="PF07715">
    <property type="entry name" value="Plug"/>
    <property type="match status" value="1"/>
</dbReference>
<feature type="domain" description="TonB-dependent receptor-like beta-barrel" evidence="19">
    <location>
        <begin position="259"/>
        <end position="696"/>
    </location>
</feature>
<dbReference type="InterPro" id="IPR000531">
    <property type="entry name" value="Beta-barrel_TonB"/>
</dbReference>
<evidence type="ECO:0000256" key="16">
    <source>
        <dbReference type="RuleBase" id="RU003357"/>
    </source>
</evidence>
<feature type="chain" id="PRO_5044336899" evidence="18">
    <location>
        <begin position="25"/>
        <end position="731"/>
    </location>
</feature>
<evidence type="ECO:0000256" key="18">
    <source>
        <dbReference type="SAM" id="SignalP"/>
    </source>
</evidence>
<evidence type="ECO:0000313" key="21">
    <source>
        <dbReference type="EMBL" id="MEE1869187.1"/>
    </source>
</evidence>
<organism evidence="21 22">
    <name type="scientific">Pseudomonas auratipiscis</name>
    <dbReference type="NCBI Taxonomy" id="3115853"/>
    <lineage>
        <taxon>Bacteria</taxon>
        <taxon>Pseudomonadati</taxon>
        <taxon>Pseudomonadota</taxon>
        <taxon>Gammaproteobacteria</taxon>
        <taxon>Pseudomonadales</taxon>
        <taxon>Pseudomonadaceae</taxon>
        <taxon>Pseudomonas</taxon>
    </lineage>
</organism>
<feature type="short sequence motif" description="TonB C-terminal box" evidence="15">
    <location>
        <begin position="714"/>
        <end position="731"/>
    </location>
</feature>
<dbReference type="PROSITE" id="PS01156">
    <property type="entry name" value="TONB_DEPENDENT_REC_2"/>
    <property type="match status" value="1"/>
</dbReference>
<dbReference type="Proteomes" id="UP001307839">
    <property type="component" value="Unassembled WGS sequence"/>
</dbReference>
<protein>
    <submittedName>
        <fullName evidence="21">TonB-dependent siderophore receptor</fullName>
    </submittedName>
</protein>
<evidence type="ECO:0000313" key="22">
    <source>
        <dbReference type="Proteomes" id="UP001307839"/>
    </source>
</evidence>
<keyword evidence="6 14" id="KW-0812">Transmembrane</keyword>
<keyword evidence="10 16" id="KW-0798">TonB box</keyword>
<evidence type="ECO:0000256" key="13">
    <source>
        <dbReference type="ARBA" id="ARBA00023237"/>
    </source>
</evidence>
<reference evidence="21 22" key="1">
    <citation type="submission" date="2024-01" db="EMBL/GenBank/DDBJ databases">
        <title>Unpublished Manusciprt.</title>
        <authorList>
            <person name="Duman M."/>
            <person name="Valdes E.G."/>
            <person name="Ajmi N."/>
            <person name="Altun S."/>
            <person name="Saticioglu I.B."/>
        </authorList>
    </citation>
    <scope>NUCLEOTIDE SEQUENCE [LARGE SCALE GENOMIC DNA]</scope>
    <source>
        <strain evidence="21 22">120P</strain>
    </source>
</reference>
<evidence type="ECO:0000256" key="12">
    <source>
        <dbReference type="ARBA" id="ARBA00023170"/>
    </source>
</evidence>
<evidence type="ECO:0000256" key="1">
    <source>
        <dbReference type="ARBA" id="ARBA00004571"/>
    </source>
</evidence>
<feature type="signal peptide" evidence="18">
    <location>
        <begin position="1"/>
        <end position="24"/>
    </location>
</feature>
<evidence type="ECO:0000256" key="14">
    <source>
        <dbReference type="PROSITE-ProRule" id="PRU01360"/>
    </source>
</evidence>
<feature type="region of interest" description="Disordered" evidence="17">
    <location>
        <begin position="203"/>
        <end position="223"/>
    </location>
</feature>
<dbReference type="RefSeq" id="WP_330080643.1">
    <property type="nucleotide sequence ID" value="NZ_JAZDCU010000017.1"/>
</dbReference>
<evidence type="ECO:0000256" key="6">
    <source>
        <dbReference type="ARBA" id="ARBA00022692"/>
    </source>
</evidence>
<name>A0AB35X0W7_9PSED</name>
<dbReference type="CDD" id="cd01347">
    <property type="entry name" value="ligand_gated_channel"/>
    <property type="match status" value="1"/>
</dbReference>
<evidence type="ECO:0000256" key="5">
    <source>
        <dbReference type="ARBA" id="ARBA00022496"/>
    </source>
</evidence>
<keyword evidence="12 21" id="KW-0675">Receptor</keyword>
<keyword evidence="13 14" id="KW-0998">Cell outer membrane</keyword>
<keyword evidence="11 14" id="KW-0472">Membrane</keyword>
<evidence type="ECO:0000256" key="2">
    <source>
        <dbReference type="ARBA" id="ARBA00009810"/>
    </source>
</evidence>
<evidence type="ECO:0000259" key="20">
    <source>
        <dbReference type="Pfam" id="PF07715"/>
    </source>
</evidence>
<keyword evidence="5" id="KW-0410">Iron transport</keyword>
<gene>
    <name evidence="21" type="ORF">V0R53_22655</name>
</gene>
<keyword evidence="8" id="KW-0408">Iron</keyword>
<evidence type="ECO:0000256" key="10">
    <source>
        <dbReference type="ARBA" id="ARBA00023077"/>
    </source>
</evidence>
<dbReference type="GO" id="GO:0009279">
    <property type="term" value="C:cell outer membrane"/>
    <property type="evidence" value="ECO:0007669"/>
    <property type="project" value="UniProtKB-SubCell"/>
</dbReference>
<dbReference type="GO" id="GO:0015891">
    <property type="term" value="P:siderophore transport"/>
    <property type="evidence" value="ECO:0007669"/>
    <property type="project" value="InterPro"/>
</dbReference>
<dbReference type="PANTHER" id="PTHR32552:SF74">
    <property type="entry name" value="HYDROXAMATE SIDEROPHORE RECEPTOR FHUE"/>
    <property type="match status" value="1"/>
</dbReference>
<dbReference type="GO" id="GO:0015344">
    <property type="term" value="F:siderophore uptake transmembrane transporter activity"/>
    <property type="evidence" value="ECO:0007669"/>
    <property type="project" value="TreeGrafter"/>
</dbReference>
<dbReference type="Gene3D" id="2.40.170.20">
    <property type="entry name" value="TonB-dependent receptor, beta-barrel domain"/>
    <property type="match status" value="1"/>
</dbReference>